<gene>
    <name evidence="1" type="ORF">V3851_03720</name>
</gene>
<reference evidence="1 2" key="1">
    <citation type="submission" date="2024-02" db="EMBL/GenBank/DDBJ databases">
        <title>A nitrogen-fixing paenibacillus bacterium.</title>
        <authorList>
            <person name="Zhang W.L."/>
            <person name="Chen S.F."/>
        </authorList>
    </citation>
    <scope>NUCLEOTIDE SEQUENCE [LARGE SCALE GENOMIC DNA]</scope>
    <source>
        <strain evidence="1 2">M1</strain>
    </source>
</reference>
<keyword evidence="2" id="KW-1185">Reference proteome</keyword>
<dbReference type="InterPro" id="IPR022555">
    <property type="entry name" value="DUF2577"/>
</dbReference>
<accession>A0ABU7VMD1</accession>
<dbReference type="Pfam" id="PF10844">
    <property type="entry name" value="DUF2577"/>
    <property type="match status" value="1"/>
</dbReference>
<evidence type="ECO:0000313" key="1">
    <source>
        <dbReference type="EMBL" id="MEF2964928.1"/>
    </source>
</evidence>
<dbReference type="EMBL" id="JAZHPZ010000001">
    <property type="protein sequence ID" value="MEF2964928.1"/>
    <property type="molecule type" value="Genomic_DNA"/>
</dbReference>
<proteinExistence type="predicted"/>
<evidence type="ECO:0000313" key="2">
    <source>
        <dbReference type="Proteomes" id="UP001306950"/>
    </source>
</evidence>
<dbReference type="RefSeq" id="WP_331845123.1">
    <property type="nucleotide sequence ID" value="NZ_JAZHPZ010000001.1"/>
</dbReference>
<organism evidence="1 2">
    <name type="scientific">Paenibacillus haidiansis</name>
    <dbReference type="NCBI Taxonomy" id="1574488"/>
    <lineage>
        <taxon>Bacteria</taxon>
        <taxon>Bacillati</taxon>
        <taxon>Bacillota</taxon>
        <taxon>Bacilli</taxon>
        <taxon>Bacillales</taxon>
        <taxon>Paenibacillaceae</taxon>
        <taxon>Paenibacillus</taxon>
    </lineage>
</organism>
<dbReference type="Proteomes" id="UP001306950">
    <property type="component" value="Unassembled WGS sequence"/>
</dbReference>
<protein>
    <submittedName>
        <fullName evidence="1">DUF2577 domain-containing protein</fullName>
    </submittedName>
</protein>
<comment type="caution">
    <text evidence="1">The sequence shown here is derived from an EMBL/GenBank/DDBJ whole genome shotgun (WGS) entry which is preliminary data.</text>
</comment>
<sequence length="113" mass="12292">MALGDKIRKLGSDAVSAGNPVAVLFGKVTRTNPLEVNVDQRLTLEEDFLILTESLLRYEADLTHYHLSGGGATQDALTDKLVIRPGLQTGDTVLLLRVQGGQKYVVWDKVVTS</sequence>
<name>A0ABU7VMD1_9BACL</name>